<evidence type="ECO:0000313" key="3">
    <source>
        <dbReference type="Proteomes" id="UP001058533"/>
    </source>
</evidence>
<dbReference type="Pfam" id="PF13621">
    <property type="entry name" value="Cupin_8"/>
    <property type="match status" value="1"/>
</dbReference>
<dbReference type="InterPro" id="IPR003347">
    <property type="entry name" value="JmjC_dom"/>
</dbReference>
<dbReference type="InterPro" id="IPR014710">
    <property type="entry name" value="RmlC-like_jellyroll"/>
</dbReference>
<dbReference type="SUPFAM" id="SSF51197">
    <property type="entry name" value="Clavaminate synthase-like"/>
    <property type="match status" value="1"/>
</dbReference>
<keyword evidence="3" id="KW-1185">Reference proteome</keyword>
<gene>
    <name evidence="2" type="ORF">NMP03_08220</name>
</gene>
<dbReference type="InterPro" id="IPR041667">
    <property type="entry name" value="Cupin_8"/>
</dbReference>
<evidence type="ECO:0000313" key="2">
    <source>
        <dbReference type="EMBL" id="UUL81223.1"/>
    </source>
</evidence>
<feature type="domain" description="JmjC" evidence="1">
    <location>
        <begin position="97"/>
        <end position="274"/>
    </location>
</feature>
<protein>
    <submittedName>
        <fullName evidence="2">Cupin-like domain-containing protein</fullName>
    </submittedName>
</protein>
<dbReference type="RefSeq" id="WP_256504870.1">
    <property type="nucleotide sequence ID" value="NZ_CP101740.1"/>
</dbReference>
<dbReference type="PROSITE" id="PS51184">
    <property type="entry name" value="JMJC"/>
    <property type="match status" value="1"/>
</dbReference>
<evidence type="ECO:0000259" key="1">
    <source>
        <dbReference type="PROSITE" id="PS51184"/>
    </source>
</evidence>
<name>A0ABY5L2Q9_9SPHN</name>
<reference evidence="2" key="1">
    <citation type="submission" date="2022-07" db="EMBL/GenBank/DDBJ databases">
        <title>Sphingomonas sp. nov., a novel bacterium isolated from the north slope of the Mount Everest.</title>
        <authorList>
            <person name="Cui X."/>
            <person name="Liu Y."/>
        </authorList>
    </citation>
    <scope>NUCLEOTIDE SEQUENCE</scope>
    <source>
        <strain evidence="2">S5-59</strain>
    </source>
</reference>
<dbReference type="EMBL" id="CP101740">
    <property type="protein sequence ID" value="UUL81223.1"/>
    <property type="molecule type" value="Genomic_DNA"/>
</dbReference>
<accession>A0ABY5L2Q9</accession>
<dbReference type="Gene3D" id="2.60.120.10">
    <property type="entry name" value="Jelly Rolls"/>
    <property type="match status" value="1"/>
</dbReference>
<dbReference type="SMART" id="SM00558">
    <property type="entry name" value="JmjC"/>
    <property type="match status" value="1"/>
</dbReference>
<organism evidence="2 3">
    <name type="scientific">Sphingomonas qomolangmaensis</name>
    <dbReference type="NCBI Taxonomy" id="2918765"/>
    <lineage>
        <taxon>Bacteria</taxon>
        <taxon>Pseudomonadati</taxon>
        <taxon>Pseudomonadota</taxon>
        <taxon>Alphaproteobacteria</taxon>
        <taxon>Sphingomonadales</taxon>
        <taxon>Sphingomonadaceae</taxon>
        <taxon>Sphingomonas</taxon>
    </lineage>
</organism>
<sequence length="338" mass="37088">MNSLPEPRPLAEREPVAADRFTTDIFDHYEPIVLRGQAAQWPAVAAAREGHEAIARYIAGFDTGRPVEVMVGAPTIEGRFFYRDDMRGFNFKREPASVTTLLRELVRLAADPAAPALYAGAAAAGQHLPGWIEANAIGLPLAGATPRVWIGNATHVSTHFDISPNLACVVAGERRFLLFPPDQIANLYIGPIDVTMAGQPSSMVDPYAPDLDRFPRFAEAMRHARVAVLRPGDAIFMPALWWHNIRAFGPLNVLVNYWWDSDPRASPLGVLAHALLAIRDLPPGERAAWRGWFDHYIFGDAAPAAVDHLPEHARGVLGPATPARDDRLRTFLKNTLPG</sequence>
<dbReference type="PANTHER" id="PTHR12461:SF105">
    <property type="entry name" value="HYPOXIA-INDUCIBLE FACTOR 1-ALPHA INHIBITOR"/>
    <property type="match status" value="1"/>
</dbReference>
<dbReference type="Proteomes" id="UP001058533">
    <property type="component" value="Chromosome"/>
</dbReference>
<dbReference type="PANTHER" id="PTHR12461">
    <property type="entry name" value="HYPOXIA-INDUCIBLE FACTOR 1 ALPHA INHIBITOR-RELATED"/>
    <property type="match status" value="1"/>
</dbReference>
<proteinExistence type="predicted"/>